<reference evidence="5 6" key="1">
    <citation type="journal article" date="2016" name="Appl. Microbiol. Biotechnol.">
        <title>Characterization of T-DNA insertion mutants with decreased virulence in the entomopathogenic fungus Beauveria bassiana JEF-007.</title>
        <authorList>
            <person name="Kim S."/>
            <person name="Lee S.J."/>
            <person name="Nai Y.S."/>
            <person name="Yu J.S."/>
            <person name="Lee M.R."/>
            <person name="Yang Y.T."/>
            <person name="Kim J.S."/>
        </authorList>
    </citation>
    <scope>NUCLEOTIDE SEQUENCE [LARGE SCALE GENOMIC DNA]</scope>
    <source>
        <strain evidence="5 6">JEF-007</strain>
    </source>
</reference>
<evidence type="ECO:0000313" key="6">
    <source>
        <dbReference type="Proteomes" id="UP000235728"/>
    </source>
</evidence>
<accession>A0A2N6N8B7</accession>
<evidence type="ECO:0000259" key="4">
    <source>
        <dbReference type="PROSITE" id="PS51767"/>
    </source>
</evidence>
<dbReference type="EMBL" id="MRVG01000020">
    <property type="protein sequence ID" value="PMB63509.1"/>
    <property type="molecule type" value="Genomic_DNA"/>
</dbReference>
<comment type="similarity">
    <text evidence="1">Belongs to the peptidase A1 family.</text>
</comment>
<dbReference type="InterPro" id="IPR001461">
    <property type="entry name" value="Aspartic_peptidase_A1"/>
</dbReference>
<organism evidence="5 6">
    <name type="scientific">Beauveria bassiana</name>
    <name type="common">White muscardine disease fungus</name>
    <name type="synonym">Tritirachium shiotae</name>
    <dbReference type="NCBI Taxonomy" id="176275"/>
    <lineage>
        <taxon>Eukaryota</taxon>
        <taxon>Fungi</taxon>
        <taxon>Dikarya</taxon>
        <taxon>Ascomycota</taxon>
        <taxon>Pezizomycotina</taxon>
        <taxon>Sordariomycetes</taxon>
        <taxon>Hypocreomycetidae</taxon>
        <taxon>Hypocreales</taxon>
        <taxon>Cordycipitaceae</taxon>
        <taxon>Beauveria</taxon>
    </lineage>
</organism>
<dbReference type="AlphaFoldDB" id="A0A2N6N8B7"/>
<gene>
    <name evidence="5" type="primary">PEP1</name>
    <name evidence="5" type="ORF">BM221_010614</name>
</gene>
<name>A0A2N6N8B7_BEABA</name>
<evidence type="ECO:0000256" key="3">
    <source>
        <dbReference type="SAM" id="SignalP"/>
    </source>
</evidence>
<dbReference type="InterPro" id="IPR033121">
    <property type="entry name" value="PEPTIDASE_A1"/>
</dbReference>
<keyword evidence="2" id="KW-1015">Disulfide bond</keyword>
<comment type="caution">
    <text evidence="5">The sequence shown here is derived from an EMBL/GenBank/DDBJ whole genome shotgun (WGS) entry which is preliminary data.</text>
</comment>
<dbReference type="Proteomes" id="UP000235728">
    <property type="component" value="Unassembled WGS sequence"/>
</dbReference>
<feature type="signal peptide" evidence="3">
    <location>
        <begin position="1"/>
        <end position="17"/>
    </location>
</feature>
<protein>
    <submittedName>
        <fullName evidence="5">Acid protease</fullName>
    </submittedName>
</protein>
<evidence type="ECO:0000313" key="5">
    <source>
        <dbReference type="EMBL" id="PMB63509.1"/>
    </source>
</evidence>
<dbReference type="OMA" id="HERKNNG"/>
<proteinExistence type="inferred from homology"/>
<dbReference type="PANTHER" id="PTHR47966">
    <property type="entry name" value="BETA-SITE APP-CLEAVING ENZYME, ISOFORM A-RELATED"/>
    <property type="match status" value="1"/>
</dbReference>
<keyword evidence="5" id="KW-0378">Hydrolase</keyword>
<sequence length="391" mass="41084">MRVSATFLCLLAGQAMAASPAARHDGAVEPVVQDGVFQLPFFTVAAEVELLEGGNGTTGTATTKRQVPTGLDKVKYGGARPVMALGVTIELGTPPQKVLVEPDTASYQLWVPGGTTTDGGTGAEPVYFDSDASTSKQDRKMKSAAAYGTSEMVEFDIISDEVSVGGKSLGKLNFGVGDMTSRYTRLGRIVGVIGLLPAPPGRKGSTDSVPQMLLNKKVTKSSAFGMALRQKGRGQLTFGGYDTSKFSGPLEKLPILPNGKNYYSVSVQSVSFMASTCGSSEVVLNKQTASRDLIMIIESGSPSMTLTDDLFEMLEAKLQVKPSSPLLTVPCDLVDAGASLHFKMTDRTIVSVPLADMLHRKVDSDKNCILALQKSASESGTSSSPSPAIAP</sequence>
<feature type="domain" description="Peptidase A1" evidence="4">
    <location>
        <begin position="85"/>
        <end position="391"/>
    </location>
</feature>
<feature type="disulfide bond" evidence="2">
    <location>
        <begin position="331"/>
        <end position="368"/>
    </location>
</feature>
<evidence type="ECO:0000256" key="2">
    <source>
        <dbReference type="PIRSR" id="PIRSR601461-2"/>
    </source>
</evidence>
<dbReference type="GO" id="GO:0006508">
    <property type="term" value="P:proteolysis"/>
    <property type="evidence" value="ECO:0007669"/>
    <property type="project" value="UniProtKB-KW"/>
</dbReference>
<dbReference type="SUPFAM" id="SSF50630">
    <property type="entry name" value="Acid proteases"/>
    <property type="match status" value="1"/>
</dbReference>
<dbReference type="GO" id="GO:0004190">
    <property type="term" value="F:aspartic-type endopeptidase activity"/>
    <property type="evidence" value="ECO:0007669"/>
    <property type="project" value="InterPro"/>
</dbReference>
<feature type="chain" id="PRO_5014905181" evidence="3">
    <location>
        <begin position="18"/>
        <end position="391"/>
    </location>
</feature>
<dbReference type="PANTHER" id="PTHR47966:SF65">
    <property type="entry name" value="ASPARTIC-TYPE ENDOPEPTIDASE"/>
    <property type="match status" value="1"/>
</dbReference>
<dbReference type="Pfam" id="PF00026">
    <property type="entry name" value="Asp"/>
    <property type="match status" value="1"/>
</dbReference>
<keyword evidence="5" id="KW-0645">Protease</keyword>
<dbReference type="PRINTS" id="PR00792">
    <property type="entry name" value="PEPSIN"/>
</dbReference>
<dbReference type="InterPro" id="IPR034164">
    <property type="entry name" value="Pepsin-like_dom"/>
</dbReference>
<keyword evidence="3" id="KW-0732">Signal</keyword>
<dbReference type="InterPro" id="IPR021109">
    <property type="entry name" value="Peptidase_aspartic_dom_sf"/>
</dbReference>
<dbReference type="PROSITE" id="PS51767">
    <property type="entry name" value="PEPTIDASE_A1"/>
    <property type="match status" value="1"/>
</dbReference>
<evidence type="ECO:0000256" key="1">
    <source>
        <dbReference type="ARBA" id="ARBA00007447"/>
    </source>
</evidence>
<dbReference type="Gene3D" id="2.40.70.10">
    <property type="entry name" value="Acid Proteases"/>
    <property type="match status" value="2"/>
</dbReference>
<dbReference type="CDD" id="cd05471">
    <property type="entry name" value="pepsin_like"/>
    <property type="match status" value="1"/>
</dbReference>